<proteinExistence type="predicted"/>
<dbReference type="EMBL" id="PQFF01000327">
    <property type="protein sequence ID" value="RHZ59949.1"/>
    <property type="molecule type" value="Genomic_DNA"/>
</dbReference>
<sequence length="75" mass="8670">MLSTVIAYRKACLSQPIETLSTARSLNSISRTITDCNSYKLYHPNLPPRPNVNNIQVTPQKSVLFKKYVNRYWLL</sequence>
<comment type="caution">
    <text evidence="1">The sequence shown here is derived from an EMBL/GenBank/DDBJ whole genome shotgun (WGS) entry which is preliminary data.</text>
</comment>
<keyword evidence="2" id="KW-1185">Reference proteome</keyword>
<protein>
    <submittedName>
        <fullName evidence="1">Uncharacterized protein</fullName>
    </submittedName>
</protein>
<evidence type="ECO:0000313" key="2">
    <source>
        <dbReference type="Proteomes" id="UP000266861"/>
    </source>
</evidence>
<name>A0A397HB27_9GLOM</name>
<gene>
    <name evidence="1" type="ORF">Glove_360g38</name>
</gene>
<evidence type="ECO:0000313" key="1">
    <source>
        <dbReference type="EMBL" id="RHZ59949.1"/>
    </source>
</evidence>
<organism evidence="1 2">
    <name type="scientific">Diversispora epigaea</name>
    <dbReference type="NCBI Taxonomy" id="1348612"/>
    <lineage>
        <taxon>Eukaryota</taxon>
        <taxon>Fungi</taxon>
        <taxon>Fungi incertae sedis</taxon>
        <taxon>Mucoromycota</taxon>
        <taxon>Glomeromycotina</taxon>
        <taxon>Glomeromycetes</taxon>
        <taxon>Diversisporales</taxon>
        <taxon>Diversisporaceae</taxon>
        <taxon>Diversispora</taxon>
    </lineage>
</organism>
<dbReference type="Proteomes" id="UP000266861">
    <property type="component" value="Unassembled WGS sequence"/>
</dbReference>
<accession>A0A397HB27</accession>
<dbReference type="AlphaFoldDB" id="A0A397HB27"/>
<reference evidence="1 2" key="1">
    <citation type="submission" date="2018-08" db="EMBL/GenBank/DDBJ databases">
        <title>Genome and evolution of the arbuscular mycorrhizal fungus Diversispora epigaea (formerly Glomus versiforme) and its bacterial endosymbionts.</title>
        <authorList>
            <person name="Sun X."/>
            <person name="Fei Z."/>
            <person name="Harrison M."/>
        </authorList>
    </citation>
    <scope>NUCLEOTIDE SEQUENCE [LARGE SCALE GENOMIC DNA]</scope>
    <source>
        <strain evidence="1 2">IT104</strain>
    </source>
</reference>